<keyword evidence="5" id="KW-1185">Reference proteome</keyword>
<proteinExistence type="inferred from homology"/>
<dbReference type="PANTHER" id="PTHR10366:SF564">
    <property type="entry name" value="STEROL-4-ALPHA-CARBOXYLATE 3-DEHYDROGENASE, DECARBOXYLATING"/>
    <property type="match status" value="1"/>
</dbReference>
<dbReference type="InterPro" id="IPR036291">
    <property type="entry name" value="NAD(P)-bd_dom_sf"/>
</dbReference>
<organism evidence="4 5">
    <name type="scientific">Kutzneria chonburiensis</name>
    <dbReference type="NCBI Taxonomy" id="1483604"/>
    <lineage>
        <taxon>Bacteria</taxon>
        <taxon>Bacillati</taxon>
        <taxon>Actinomycetota</taxon>
        <taxon>Actinomycetes</taxon>
        <taxon>Pseudonocardiales</taxon>
        <taxon>Pseudonocardiaceae</taxon>
        <taxon>Kutzneria</taxon>
    </lineage>
</organism>
<evidence type="ECO:0000259" key="3">
    <source>
        <dbReference type="Pfam" id="PF01370"/>
    </source>
</evidence>
<protein>
    <submittedName>
        <fullName evidence="4">NAD-dependent epimerase/dehydratase family protein</fullName>
    </submittedName>
</protein>
<evidence type="ECO:0000313" key="5">
    <source>
        <dbReference type="Proteomes" id="UP001589810"/>
    </source>
</evidence>
<dbReference type="Proteomes" id="UP001589810">
    <property type="component" value="Unassembled WGS sequence"/>
</dbReference>
<dbReference type="PANTHER" id="PTHR10366">
    <property type="entry name" value="NAD DEPENDENT EPIMERASE/DEHYDRATASE"/>
    <property type="match status" value="1"/>
</dbReference>
<sequence>MSTNASPLVLVTGGTGYVAAHAIAQLLDAGYRVRTTVRSPKADLPDVEVVQADLSADDGWAAAHHGVQYVLHTASPFPPGSPKHDDDVIAPAVGGTLRVLAAARAAGVERVVLTSSFAAVGYGAIPQSRYTEDDWTDPGDPNTAYIRSKAIAERAAWDDVAAHGGPELSVINPVGIFGPPLNSRVNSSVGIVKAMLDGQMPFALPTRFGVVDVRDVADLHLRAMTSPAAAGRRYLAVSGETISFLDLATMLRDHFGDAAANVPTVELTEAEVRANPALRDALTQLGRRPVISADRARTELGWQPRPVRTTIVETAEALLKAHNEAWT</sequence>
<dbReference type="Gene3D" id="3.40.50.720">
    <property type="entry name" value="NAD(P)-binding Rossmann-like Domain"/>
    <property type="match status" value="1"/>
</dbReference>
<comment type="caution">
    <text evidence="4">The sequence shown here is derived from an EMBL/GenBank/DDBJ whole genome shotgun (WGS) entry which is preliminary data.</text>
</comment>
<evidence type="ECO:0000313" key="4">
    <source>
        <dbReference type="EMBL" id="MFC0542954.1"/>
    </source>
</evidence>
<dbReference type="EMBL" id="JBHLUD010000004">
    <property type="protein sequence ID" value="MFC0542954.1"/>
    <property type="molecule type" value="Genomic_DNA"/>
</dbReference>
<comment type="similarity">
    <text evidence="2">Belongs to the NAD(P)-dependent epimerase/dehydratase family. Dihydroflavonol-4-reductase subfamily.</text>
</comment>
<dbReference type="InterPro" id="IPR001509">
    <property type="entry name" value="Epimerase_deHydtase"/>
</dbReference>
<name>A0ABV6MS05_9PSEU</name>
<evidence type="ECO:0000256" key="1">
    <source>
        <dbReference type="ARBA" id="ARBA00023002"/>
    </source>
</evidence>
<dbReference type="SUPFAM" id="SSF51735">
    <property type="entry name" value="NAD(P)-binding Rossmann-fold domains"/>
    <property type="match status" value="1"/>
</dbReference>
<dbReference type="Pfam" id="PF01370">
    <property type="entry name" value="Epimerase"/>
    <property type="match status" value="1"/>
</dbReference>
<accession>A0ABV6MS05</accession>
<keyword evidence="1" id="KW-0560">Oxidoreductase</keyword>
<dbReference type="RefSeq" id="WP_273941358.1">
    <property type="nucleotide sequence ID" value="NZ_CP097263.1"/>
</dbReference>
<evidence type="ECO:0000256" key="2">
    <source>
        <dbReference type="ARBA" id="ARBA00023445"/>
    </source>
</evidence>
<dbReference type="InterPro" id="IPR050425">
    <property type="entry name" value="NAD(P)_dehydrat-like"/>
</dbReference>
<feature type="domain" description="NAD-dependent epimerase/dehydratase" evidence="3">
    <location>
        <begin position="9"/>
        <end position="231"/>
    </location>
</feature>
<reference evidence="4 5" key="1">
    <citation type="submission" date="2024-09" db="EMBL/GenBank/DDBJ databases">
        <authorList>
            <person name="Sun Q."/>
            <person name="Mori K."/>
        </authorList>
    </citation>
    <scope>NUCLEOTIDE SEQUENCE [LARGE SCALE GENOMIC DNA]</scope>
    <source>
        <strain evidence="4 5">TBRC 1432</strain>
    </source>
</reference>
<gene>
    <name evidence="4" type="ORF">ACFFH7_15755</name>
</gene>